<sequence>MPISLNQHRSSTGNYQNTFNEKNREHVLHKKNVNKNVSDSQASMHNTIPLINQTQNSSGIFNIQKNPLHFRNNAVTTTLQLMLLLNYIRPTEMATTRDIVLSETSNNLNYTAINDTLPEQEIFKSDVIDTYSKKHKKMESSNKIEKSVPVDTIMTKTYGLQNELFIKAVEALIEGHKDALIYNNKIKKDKFDDIFIKNKTTPNYDEYQEKNHVKRSIARVILGGYHNRGYPNKIDVEYLESVTCVENESEKITVGKVLRKIGDTIINPITEISLQAQLVYDYKIYGLCSSKKEDVEEIKRTTLFIDQVISSVMALVPIPQVQAIVLVRNIAGPFFRMTADVMEGEKINEDNLNDLIVQPSMLARLIVDSSPKDSNGIVITDKISLPENFIIRNNKNYIKMGSREWEIQYNEGKYTIKKNNIEREVFYSPEKKKWQYSIKGKELKLEREKTLFGKNKVYNIRKTENLLLQLSIKNGEHKKINEIKNYDLYHTKTSDDKSFASIKIDGEFIPMKSKSKKSGGYEVYDYKKPDKAGYPIYLGEDKKWHFGAPPVLLMKGDPTLPSYENVSENLYQSIPHTHYEDINLHDCQPINSNGIVKFKNGENYLKIDDRYIRVIKKENSHNIFELGSEQYKKILCYFNKDKNKFYTLEEKETNMEIVENDHREEDYTYVDGARARNDINVNKEDLFTELKTQFKSQKNLMTYREGFRGKDFREYIMINLADRAVNEVISEIYFYGLDKKEISRNVEYKKIAKDIKRDVDYSKEIVGNVKNILLNSEKKSYVTAFMRKLRITDNNGELSDYIKEMLIDKISNTNAALKEHIADDYKRIWLVDHNTKGSYGFTSPSDPLKRIYINLKNSDAFIKEDTKYIFCNIFCTVPPEFGDIKTIIHEASHIGSETIDSFYIPPKVTLEDEIARLSSGDMSDEEIEDIIKTRAAPATYPPLESDADRAKRIFNDYPDVRGEFLLKNADSLTQIILDLHNGAPKMNKRNTQSQQHINAEMLYLFVAQGLSERKHGL</sequence>
<evidence type="ECO:0000313" key="2">
    <source>
        <dbReference type="EMBL" id="RJL48646.1"/>
    </source>
</evidence>
<gene>
    <name evidence="2" type="ORF">D5071_17825</name>
</gene>
<name>A0A419ASC5_PECCA</name>
<protein>
    <submittedName>
        <fullName evidence="2">Uncharacterized protein</fullName>
    </submittedName>
</protein>
<organism evidence="2 3">
    <name type="scientific">Pectobacterium carotovorum</name>
    <name type="common">Erwinia carotovora</name>
    <dbReference type="NCBI Taxonomy" id="554"/>
    <lineage>
        <taxon>Bacteria</taxon>
        <taxon>Pseudomonadati</taxon>
        <taxon>Pseudomonadota</taxon>
        <taxon>Gammaproteobacteria</taxon>
        <taxon>Enterobacterales</taxon>
        <taxon>Pectobacteriaceae</taxon>
        <taxon>Pectobacterium</taxon>
    </lineage>
</organism>
<evidence type="ECO:0000313" key="3">
    <source>
        <dbReference type="Proteomes" id="UP000283655"/>
    </source>
</evidence>
<dbReference type="Proteomes" id="UP000283655">
    <property type="component" value="Unassembled WGS sequence"/>
</dbReference>
<dbReference type="EMBL" id="QZDH01000052">
    <property type="protein sequence ID" value="RJL48646.1"/>
    <property type="molecule type" value="Genomic_DNA"/>
</dbReference>
<evidence type="ECO:0000256" key="1">
    <source>
        <dbReference type="SAM" id="MobiDB-lite"/>
    </source>
</evidence>
<reference evidence="2 3" key="1">
    <citation type="submission" date="2018-09" db="EMBL/GenBank/DDBJ databases">
        <title>Phylogenetic diversity of Pectobacterium and Dickeya strains causing blackleg disease of potato in Morocco.</title>
        <authorList>
            <person name="Oulghazi S."/>
            <person name="Moumni M."/>
            <person name="Faure D."/>
        </authorList>
    </citation>
    <scope>NUCLEOTIDE SEQUENCE [LARGE SCALE GENOMIC DNA]</scope>
    <source>
        <strain evidence="2 3">S1.15.11.2D</strain>
    </source>
</reference>
<proteinExistence type="predicted"/>
<comment type="caution">
    <text evidence="2">The sequence shown here is derived from an EMBL/GenBank/DDBJ whole genome shotgun (WGS) entry which is preliminary data.</text>
</comment>
<accession>A0A419ASC5</accession>
<dbReference type="RefSeq" id="WP_119874584.1">
    <property type="nucleotide sequence ID" value="NZ_QZDH01000052.1"/>
</dbReference>
<dbReference type="AlphaFoldDB" id="A0A419ASC5"/>
<feature type="region of interest" description="Disordered" evidence="1">
    <location>
        <begin position="1"/>
        <end position="20"/>
    </location>
</feature>